<protein>
    <submittedName>
        <fullName evidence="3">Collagen alpha-1(XI) chain-like isoform X1</fullName>
    </submittedName>
</protein>
<dbReference type="InParanoid" id="A0A6P8I9Z1"/>
<dbReference type="InterPro" id="IPR008160">
    <property type="entry name" value="Collagen"/>
</dbReference>
<keyword evidence="2" id="KW-1185">Reference proteome</keyword>
<feature type="compositionally biased region" description="Low complexity" evidence="1">
    <location>
        <begin position="124"/>
        <end position="138"/>
    </location>
</feature>
<dbReference type="Pfam" id="PF01391">
    <property type="entry name" value="Collagen"/>
    <property type="match status" value="1"/>
</dbReference>
<organism evidence="2 3">
    <name type="scientific">Actinia tenebrosa</name>
    <name type="common">Australian red waratah sea anemone</name>
    <dbReference type="NCBI Taxonomy" id="6105"/>
    <lineage>
        <taxon>Eukaryota</taxon>
        <taxon>Metazoa</taxon>
        <taxon>Cnidaria</taxon>
        <taxon>Anthozoa</taxon>
        <taxon>Hexacorallia</taxon>
        <taxon>Actiniaria</taxon>
        <taxon>Actiniidae</taxon>
        <taxon>Actinia</taxon>
    </lineage>
</organism>
<feature type="compositionally biased region" description="Low complexity" evidence="1">
    <location>
        <begin position="149"/>
        <end position="165"/>
    </location>
</feature>
<name>A0A6P8I9Z1_ACTTE</name>
<dbReference type="PANTHER" id="PTHR37456">
    <property type="entry name" value="SI:CH211-266K2.1"/>
    <property type="match status" value="1"/>
</dbReference>
<dbReference type="PANTHER" id="PTHR37456:SF6">
    <property type="entry name" value="COLLAGEN ALPHA-1(XXIII) CHAIN-LIKE ISOFORM X2"/>
    <property type="match status" value="1"/>
</dbReference>
<evidence type="ECO:0000313" key="2">
    <source>
        <dbReference type="Proteomes" id="UP000515163"/>
    </source>
</evidence>
<accession>A0A6P8I9Z1</accession>
<proteinExistence type="predicted"/>
<dbReference type="GeneID" id="116297396"/>
<reference evidence="3" key="1">
    <citation type="submission" date="2025-08" db="UniProtKB">
        <authorList>
            <consortium name="RefSeq"/>
        </authorList>
    </citation>
    <scope>IDENTIFICATION</scope>
    <source>
        <tissue evidence="3">Tentacle</tissue>
    </source>
</reference>
<gene>
    <name evidence="3" type="primary">LOC116297396</name>
</gene>
<dbReference type="RefSeq" id="XP_031561475.1">
    <property type="nucleotide sequence ID" value="XM_031705615.1"/>
</dbReference>
<evidence type="ECO:0000256" key="1">
    <source>
        <dbReference type="SAM" id="MobiDB-lite"/>
    </source>
</evidence>
<dbReference type="Proteomes" id="UP000515163">
    <property type="component" value="Unplaced"/>
</dbReference>
<feature type="region of interest" description="Disordered" evidence="1">
    <location>
        <begin position="124"/>
        <end position="178"/>
    </location>
</feature>
<evidence type="ECO:0000313" key="3">
    <source>
        <dbReference type="RefSeq" id="XP_031561475.1"/>
    </source>
</evidence>
<dbReference type="InterPro" id="IPR050938">
    <property type="entry name" value="Collagen_Structural_Proteins"/>
</dbReference>
<sequence>MRLWMWKLLQVILISIYVLLQILSYYQMNSRLDTALLRIKKLEDLLDERGSNENIQTAVRNSKQEIPMSGKLTDVPRHEHVRLKRSSLTSRDVELDGIIKRLQFVESSMLANSTSRPSHYCLRGPPGLQGLPGRDGLPGNTGPPGAEGRIGPPGRDGRPGANGRDGVAGRDGMPGRDGVQGVPVWTLRHRGQASGIFKKKNPRKRIASFV</sequence>
<dbReference type="KEGG" id="aten:116297396"/>
<dbReference type="AlphaFoldDB" id="A0A6P8I9Z1"/>